<feature type="region of interest" description="Disordered" evidence="1">
    <location>
        <begin position="1"/>
        <end position="73"/>
    </location>
</feature>
<protein>
    <recommendedName>
        <fullName evidence="4">SET domain-containing protein</fullName>
    </recommendedName>
</protein>
<dbReference type="AlphaFoldDB" id="A0A4Y7PQU6"/>
<dbReference type="PANTHER" id="PTHR47332">
    <property type="entry name" value="SET DOMAIN-CONTAINING PROTEIN 5"/>
    <property type="match status" value="1"/>
</dbReference>
<feature type="region of interest" description="Disordered" evidence="1">
    <location>
        <begin position="327"/>
        <end position="351"/>
    </location>
</feature>
<accession>A0A4Y7PQU6</accession>
<dbReference type="InterPro" id="IPR053185">
    <property type="entry name" value="SET_domain_protein"/>
</dbReference>
<reference evidence="2 3" key="1">
    <citation type="submission" date="2018-06" db="EMBL/GenBank/DDBJ databases">
        <title>A transcriptomic atlas of mushroom development highlights an independent origin of complex multicellularity.</title>
        <authorList>
            <consortium name="DOE Joint Genome Institute"/>
            <person name="Krizsan K."/>
            <person name="Almasi E."/>
            <person name="Merenyi Z."/>
            <person name="Sahu N."/>
            <person name="Viragh M."/>
            <person name="Koszo T."/>
            <person name="Mondo S."/>
            <person name="Kiss B."/>
            <person name="Balint B."/>
            <person name="Kues U."/>
            <person name="Barry K."/>
            <person name="Hegedus J.C."/>
            <person name="Henrissat B."/>
            <person name="Johnson J."/>
            <person name="Lipzen A."/>
            <person name="Ohm R."/>
            <person name="Nagy I."/>
            <person name="Pangilinan J."/>
            <person name="Yan J."/>
            <person name="Xiong Y."/>
            <person name="Grigoriev I.V."/>
            <person name="Hibbett D.S."/>
            <person name="Nagy L.G."/>
        </authorList>
    </citation>
    <scope>NUCLEOTIDE SEQUENCE [LARGE SCALE GENOMIC DNA]</scope>
    <source>
        <strain evidence="2 3">SZMC22713</strain>
    </source>
</reference>
<dbReference type="SUPFAM" id="SSF82199">
    <property type="entry name" value="SET domain"/>
    <property type="match status" value="1"/>
</dbReference>
<dbReference type="InterPro" id="IPR046341">
    <property type="entry name" value="SET_dom_sf"/>
</dbReference>
<dbReference type="EMBL" id="ML170222">
    <property type="protein sequence ID" value="TDL17396.1"/>
    <property type="molecule type" value="Genomic_DNA"/>
</dbReference>
<dbReference type="VEuPathDB" id="FungiDB:BD410DRAFT_901488"/>
<evidence type="ECO:0000256" key="1">
    <source>
        <dbReference type="SAM" id="MobiDB-lite"/>
    </source>
</evidence>
<organism evidence="2 3">
    <name type="scientific">Rickenella mellea</name>
    <dbReference type="NCBI Taxonomy" id="50990"/>
    <lineage>
        <taxon>Eukaryota</taxon>
        <taxon>Fungi</taxon>
        <taxon>Dikarya</taxon>
        <taxon>Basidiomycota</taxon>
        <taxon>Agaricomycotina</taxon>
        <taxon>Agaricomycetes</taxon>
        <taxon>Hymenochaetales</taxon>
        <taxon>Rickenellaceae</taxon>
        <taxon>Rickenella</taxon>
    </lineage>
</organism>
<gene>
    <name evidence="2" type="ORF">BD410DRAFT_901488</name>
</gene>
<dbReference type="Proteomes" id="UP000294933">
    <property type="component" value="Unassembled WGS sequence"/>
</dbReference>
<evidence type="ECO:0000313" key="2">
    <source>
        <dbReference type="EMBL" id="TDL17396.1"/>
    </source>
</evidence>
<proteinExistence type="predicted"/>
<dbReference type="PANTHER" id="PTHR47332:SF4">
    <property type="entry name" value="SET DOMAIN-CONTAINING PROTEIN 5"/>
    <property type="match status" value="1"/>
</dbReference>
<feature type="compositionally biased region" description="Low complexity" evidence="1">
    <location>
        <begin position="339"/>
        <end position="351"/>
    </location>
</feature>
<feature type="compositionally biased region" description="Polar residues" evidence="1">
    <location>
        <begin position="328"/>
        <end position="338"/>
    </location>
</feature>
<keyword evidence="3" id="KW-1185">Reference proteome</keyword>
<dbReference type="OrthoDB" id="5945798at2759"/>
<sequence>MRRGFLKKPGALSTTAQSDADELSPSISKLTVSEDLPKSNSDAATREPNTSSSQQTSKEKDTQPRSLGWPIDTPSTSNLFTSYQEFRNLYGKAGKPGMTVRGCKDHDASPTDPAFCAWLSYNDVYNQIPNIGWAEPWPTVTSVPYRILPVNGAGLGLVADRAIAAGETINIERPVLITPNVLPTYGNSEDTLQRMYELMMSVLDPRTVTAIKSLSNCKPITKHPSSKLRGIIDTNTLHVIFPQSEYLPHYGGVFLDISRSALRTLHGIGNIVRSQWNFEHYDQFMMENRSPSHTSINGSRVPNGKKDLKAKYDFTCTCLACEPPIPTELQSNTSANGTAKSKSASSLSRKRAAIAASDARRKIIGESKARADTLWKHWTSPNSAQSSTKMTEFHERILQVRGEEGFHKQSEDNYAYLAHACAALADKEGFRRWAKKLIELRQWGPGQTGLDRQMTWERWVEDPTKSQAWGLRGTGTN</sequence>
<evidence type="ECO:0008006" key="4">
    <source>
        <dbReference type="Google" id="ProtNLM"/>
    </source>
</evidence>
<evidence type="ECO:0000313" key="3">
    <source>
        <dbReference type="Proteomes" id="UP000294933"/>
    </source>
</evidence>
<feature type="compositionally biased region" description="Polar residues" evidence="1">
    <location>
        <begin position="38"/>
        <end position="56"/>
    </location>
</feature>
<name>A0A4Y7PQU6_9AGAM</name>
<dbReference type="STRING" id="50990.A0A4Y7PQU6"/>